<evidence type="ECO:0000256" key="1">
    <source>
        <dbReference type="SAM" id="MobiDB-lite"/>
    </source>
</evidence>
<dbReference type="AlphaFoldDB" id="A0A9W6XVL5"/>
<sequence length="421" mass="46256">MVKTPSNTKGTTPVTTGGRLSARPRSADAATKATASTPCCVKFDRAGDQDHGSDDGSEDGLEMKGPMPILDDDKGDELTMVVGKSVAPACALAPDERTTTESRPPVNGDTPNAFEILGQVGRSMVTTSAWMMTFGPKEVGGTKWVTLEKELASPIDSSGLTHITEQTKRLLEAMGFECAAMPSKVALRIWELGDASAELTRSKRKLKDSFCVRSSTTVRKLDGIGPSTVPLPFTPKKAPAGAGFQTPATKGDVFSKSAESSYFMDSHKITPKKSRGGRRINEDTDDDDDEDDYVDRDYSDSCEDLAAQVRRSYHHEDDQEIKLTHHISLSKLSKFNGTRNRSERSLRWLKKFINEMEGTNTPQDRWCEPFQLCMEGGASNWIRQLPKKHTVEVVTAVRGLHGLLLRAIRPVRRRSVLHSEA</sequence>
<feature type="compositionally biased region" description="Acidic residues" evidence="1">
    <location>
        <begin position="283"/>
        <end position="293"/>
    </location>
</feature>
<accession>A0A9W6XVL5</accession>
<proteinExistence type="predicted"/>
<comment type="caution">
    <text evidence="2">The sequence shown here is derived from an EMBL/GenBank/DDBJ whole genome shotgun (WGS) entry which is preliminary data.</text>
</comment>
<feature type="region of interest" description="Disordered" evidence="1">
    <location>
        <begin position="268"/>
        <end position="293"/>
    </location>
</feature>
<feature type="compositionally biased region" description="Low complexity" evidence="1">
    <location>
        <begin position="27"/>
        <end position="37"/>
    </location>
</feature>
<evidence type="ECO:0000313" key="2">
    <source>
        <dbReference type="EMBL" id="GMF46215.1"/>
    </source>
</evidence>
<protein>
    <submittedName>
        <fullName evidence="2">Unnamed protein product</fullName>
    </submittedName>
</protein>
<dbReference type="OrthoDB" id="125591at2759"/>
<feature type="compositionally biased region" description="Polar residues" evidence="1">
    <location>
        <begin position="1"/>
        <end position="15"/>
    </location>
</feature>
<keyword evidence="3" id="KW-1185">Reference proteome</keyword>
<organism evidence="2 3">
    <name type="scientific">Phytophthora fragariaefolia</name>
    <dbReference type="NCBI Taxonomy" id="1490495"/>
    <lineage>
        <taxon>Eukaryota</taxon>
        <taxon>Sar</taxon>
        <taxon>Stramenopiles</taxon>
        <taxon>Oomycota</taxon>
        <taxon>Peronosporomycetes</taxon>
        <taxon>Peronosporales</taxon>
        <taxon>Peronosporaceae</taxon>
        <taxon>Phytophthora</taxon>
    </lineage>
</organism>
<reference evidence="2" key="1">
    <citation type="submission" date="2023-04" db="EMBL/GenBank/DDBJ databases">
        <title>Phytophthora fragariaefolia NBRC 109709.</title>
        <authorList>
            <person name="Ichikawa N."/>
            <person name="Sato H."/>
            <person name="Tonouchi N."/>
        </authorList>
    </citation>
    <scope>NUCLEOTIDE SEQUENCE</scope>
    <source>
        <strain evidence="2">NBRC 109709</strain>
    </source>
</reference>
<feature type="compositionally biased region" description="Basic residues" evidence="1">
    <location>
        <begin position="269"/>
        <end position="278"/>
    </location>
</feature>
<dbReference type="Proteomes" id="UP001165121">
    <property type="component" value="Unassembled WGS sequence"/>
</dbReference>
<feature type="region of interest" description="Disordered" evidence="1">
    <location>
        <begin position="1"/>
        <end position="66"/>
    </location>
</feature>
<feature type="compositionally biased region" description="Basic and acidic residues" evidence="1">
    <location>
        <begin position="42"/>
        <end position="54"/>
    </location>
</feature>
<evidence type="ECO:0000313" key="3">
    <source>
        <dbReference type="Proteomes" id="UP001165121"/>
    </source>
</evidence>
<gene>
    <name evidence="2" type="ORF">Pfra01_001690900</name>
</gene>
<dbReference type="EMBL" id="BSXT01001949">
    <property type="protein sequence ID" value="GMF46215.1"/>
    <property type="molecule type" value="Genomic_DNA"/>
</dbReference>
<name>A0A9W6XVL5_9STRA</name>